<reference evidence="20" key="2">
    <citation type="submission" date="2020-09" db="EMBL/GenBank/DDBJ databases">
        <authorList>
            <person name="Yu Y."/>
        </authorList>
    </citation>
    <scope>NUCLEOTIDE SEQUENCE</scope>
    <source>
        <strain evidence="20">KCTC 49039</strain>
    </source>
</reference>
<keyword evidence="3 17" id="KW-0963">Cytoplasm</keyword>
<feature type="binding site" evidence="17">
    <location>
        <position position="39"/>
    </location>
    <ligand>
        <name>UDP-N-acetyl-alpha-D-glucosamine</name>
        <dbReference type="ChEBI" id="CHEBI:57705"/>
    </ligand>
</feature>
<evidence type="ECO:0000256" key="6">
    <source>
        <dbReference type="ARBA" id="ARBA00022723"/>
    </source>
</evidence>
<feature type="region of interest" description="Disordered" evidence="18">
    <location>
        <begin position="503"/>
        <end position="561"/>
    </location>
</feature>
<dbReference type="EC" id="2.7.7.23" evidence="17"/>
<name>A0A927G8T3_9MICO</name>
<dbReference type="GO" id="GO:0016020">
    <property type="term" value="C:membrane"/>
    <property type="evidence" value="ECO:0007669"/>
    <property type="project" value="GOC"/>
</dbReference>
<comment type="similarity">
    <text evidence="1 17">In the C-terminal section; belongs to the transferase hexapeptide repeat family.</text>
</comment>
<feature type="compositionally biased region" description="Low complexity" evidence="18">
    <location>
        <begin position="521"/>
        <end position="535"/>
    </location>
</feature>
<feature type="binding site" evidence="17">
    <location>
        <position position="212"/>
    </location>
    <ligand>
        <name>UDP-N-acetyl-alpha-D-glucosamine</name>
        <dbReference type="ChEBI" id="CHEBI:57705"/>
    </ligand>
</feature>
<dbReference type="SUPFAM" id="SSF51161">
    <property type="entry name" value="Trimeric LpxA-like enzymes"/>
    <property type="match status" value="1"/>
</dbReference>
<feature type="binding site" evidence="17">
    <location>
        <begin position="428"/>
        <end position="429"/>
    </location>
    <ligand>
        <name>acetyl-CoA</name>
        <dbReference type="ChEBI" id="CHEBI:57288"/>
    </ligand>
</feature>
<evidence type="ECO:0000256" key="5">
    <source>
        <dbReference type="ARBA" id="ARBA00022695"/>
    </source>
</evidence>
<dbReference type="PANTHER" id="PTHR43584">
    <property type="entry name" value="NUCLEOTIDYL TRANSFERASE"/>
    <property type="match status" value="1"/>
</dbReference>
<comment type="catalytic activity">
    <reaction evidence="14 17">
        <text>alpha-D-glucosamine 1-phosphate + acetyl-CoA = N-acetyl-alpha-D-glucosamine 1-phosphate + CoA + H(+)</text>
        <dbReference type="Rhea" id="RHEA:13725"/>
        <dbReference type="ChEBI" id="CHEBI:15378"/>
        <dbReference type="ChEBI" id="CHEBI:57287"/>
        <dbReference type="ChEBI" id="CHEBI:57288"/>
        <dbReference type="ChEBI" id="CHEBI:57776"/>
        <dbReference type="ChEBI" id="CHEBI:58516"/>
        <dbReference type="EC" id="2.3.1.157"/>
    </reaction>
</comment>
<comment type="pathway">
    <text evidence="17">Nucleotide-sugar biosynthesis; UDP-N-acetyl-alpha-D-glucosamine biosynthesis; UDP-N-acetyl-alpha-D-glucosamine from N-acetyl-alpha-D-glucosamine 1-phosphate: step 1/1.</text>
</comment>
<keyword evidence="5 17" id="KW-0548">Nucleotidyltransferase</keyword>
<evidence type="ECO:0000256" key="13">
    <source>
        <dbReference type="ARBA" id="ARBA00023316"/>
    </source>
</evidence>
<feature type="binding site" evidence="17">
    <location>
        <position position="182"/>
    </location>
    <ligand>
        <name>UDP-N-acetyl-alpha-D-glucosamine</name>
        <dbReference type="ChEBI" id="CHEBI:57705"/>
    </ligand>
</feature>
<keyword evidence="13 17" id="KW-0961">Cell wall biogenesis/degradation</keyword>
<comment type="similarity">
    <text evidence="2 17">In the N-terminal section; belongs to the N-acetylglucosamine-1-phosphate uridyltransferase family.</text>
</comment>
<dbReference type="GO" id="GO:0006048">
    <property type="term" value="P:UDP-N-acetylglucosamine biosynthetic process"/>
    <property type="evidence" value="ECO:0007669"/>
    <property type="project" value="InterPro"/>
</dbReference>
<organism evidence="20 21">
    <name type="scientific">Cellulosimicrobium arenosum</name>
    <dbReference type="NCBI Taxonomy" id="2708133"/>
    <lineage>
        <taxon>Bacteria</taxon>
        <taxon>Bacillati</taxon>
        <taxon>Actinomycetota</taxon>
        <taxon>Actinomycetes</taxon>
        <taxon>Micrococcales</taxon>
        <taxon>Promicromonosporaceae</taxon>
        <taxon>Cellulosimicrobium</taxon>
    </lineage>
</organism>
<feature type="binding site" evidence="17">
    <location>
        <position position="145"/>
    </location>
    <ligand>
        <name>Mg(2+)</name>
        <dbReference type="ChEBI" id="CHEBI:18420"/>
    </ligand>
</feature>
<dbReference type="GO" id="GO:0009245">
    <property type="term" value="P:lipid A biosynthetic process"/>
    <property type="evidence" value="ECO:0007669"/>
    <property type="project" value="UniProtKB-UniRule"/>
</dbReference>
<evidence type="ECO:0000256" key="12">
    <source>
        <dbReference type="ARBA" id="ARBA00023315"/>
    </source>
</evidence>
<comment type="cofactor">
    <cofactor evidence="17">
        <name>Mg(2+)</name>
        <dbReference type="ChEBI" id="CHEBI:18420"/>
    </cofactor>
    <text evidence="17">Binds 1 Mg(2+) ion per subunit.</text>
</comment>
<keyword evidence="8 17" id="KW-0460">Magnesium</keyword>
<evidence type="ECO:0000256" key="16">
    <source>
        <dbReference type="ARBA" id="ARBA00049628"/>
    </source>
</evidence>
<feature type="binding site" evidence="17">
    <location>
        <begin position="97"/>
        <end position="98"/>
    </location>
    <ligand>
        <name>UDP-N-acetyl-alpha-D-glucosamine</name>
        <dbReference type="ChEBI" id="CHEBI:57705"/>
    </ligand>
</feature>
<feature type="binding site" evidence="17">
    <location>
        <position position="422"/>
    </location>
    <ligand>
        <name>acetyl-CoA</name>
        <dbReference type="ChEBI" id="CHEBI:57288"/>
    </ligand>
</feature>
<dbReference type="EMBL" id="JACYHB010000005">
    <property type="protein sequence ID" value="MBD8078976.1"/>
    <property type="molecule type" value="Genomic_DNA"/>
</dbReference>
<evidence type="ECO:0000256" key="9">
    <source>
        <dbReference type="ARBA" id="ARBA00022960"/>
    </source>
</evidence>
<evidence type="ECO:0000259" key="19">
    <source>
        <dbReference type="Pfam" id="PF12804"/>
    </source>
</evidence>
<protein>
    <recommendedName>
        <fullName evidence="17">Bifunctional protein GlmU</fullName>
    </recommendedName>
    <domain>
        <recommendedName>
            <fullName evidence="17">UDP-N-acetylglucosamine pyrophosphorylase</fullName>
            <ecNumber evidence="17">2.7.7.23</ecNumber>
        </recommendedName>
        <alternativeName>
            <fullName evidence="17">N-acetylglucosamine-1-phosphate uridyltransferase</fullName>
        </alternativeName>
    </domain>
    <domain>
        <recommendedName>
            <fullName evidence="17">Glucosamine-1-phosphate N-acetyltransferase</fullName>
            <ecNumber evidence="17">2.3.1.157</ecNumber>
        </recommendedName>
    </domain>
</protein>
<keyword evidence="12 17" id="KW-0012">Acyltransferase</keyword>
<keyword evidence="6 17" id="KW-0479">Metal-binding</keyword>
<feature type="binding site" evidence="17">
    <location>
        <position position="375"/>
    </location>
    <ligand>
        <name>UDP-N-acetyl-alpha-D-glucosamine</name>
        <dbReference type="ChEBI" id="CHEBI:57705"/>
    </ligand>
</feature>
<feature type="region of interest" description="N-acetyltransferase" evidence="17">
    <location>
        <begin position="294"/>
        <end position="561"/>
    </location>
</feature>
<dbReference type="GO" id="GO:0000287">
    <property type="term" value="F:magnesium ion binding"/>
    <property type="evidence" value="ECO:0007669"/>
    <property type="project" value="UniProtKB-UniRule"/>
</dbReference>
<dbReference type="Proteomes" id="UP000610846">
    <property type="component" value="Unassembled WGS sequence"/>
</dbReference>
<evidence type="ECO:0000256" key="11">
    <source>
        <dbReference type="ARBA" id="ARBA00023268"/>
    </source>
</evidence>
<gene>
    <name evidence="17 20" type="primary">glmU</name>
    <name evidence="20" type="ORF">IF651_07885</name>
</gene>
<dbReference type="InterPro" id="IPR029044">
    <property type="entry name" value="Nucleotide-diphossugar_trans"/>
</dbReference>
<proteinExistence type="inferred from homology"/>
<dbReference type="GO" id="GO:0003977">
    <property type="term" value="F:UDP-N-acetylglucosamine diphosphorylase activity"/>
    <property type="evidence" value="ECO:0007669"/>
    <property type="project" value="UniProtKB-UniRule"/>
</dbReference>
<dbReference type="Gene3D" id="2.160.10.10">
    <property type="entry name" value="Hexapeptide repeat proteins"/>
    <property type="match status" value="1"/>
</dbReference>
<comment type="subunit">
    <text evidence="17">Homotrimer.</text>
</comment>
<comment type="function">
    <text evidence="16 17">Catalyzes the last two sequential reactions in the de novo biosynthetic pathway for UDP-N-acetylglucosamine (UDP-GlcNAc). The C-terminal domain catalyzes the transfer of acetyl group from acetyl coenzyme A to glucosamine-1-phosphate (GlcN-1-P) to produce N-acetylglucosamine-1-phosphate (GlcNAc-1-P), which is converted into UDP-GlcNAc by the transfer of uridine 5-monophosphate (from uridine 5-triphosphate), a reaction catalyzed by the N-terminal domain.</text>
</comment>
<dbReference type="NCBIfam" id="NF010932">
    <property type="entry name" value="PRK14352.1"/>
    <property type="match status" value="1"/>
</dbReference>
<feature type="binding site" evidence="17">
    <location>
        <position position="465"/>
    </location>
    <ligand>
        <name>acetyl-CoA</name>
        <dbReference type="ChEBI" id="CHEBI:57288"/>
    </ligand>
</feature>
<evidence type="ECO:0000313" key="20">
    <source>
        <dbReference type="EMBL" id="MBD8078976.1"/>
    </source>
</evidence>
<evidence type="ECO:0000256" key="1">
    <source>
        <dbReference type="ARBA" id="ARBA00007707"/>
    </source>
</evidence>
<dbReference type="InterPro" id="IPR011004">
    <property type="entry name" value="Trimer_LpxA-like_sf"/>
</dbReference>
<feature type="binding site" evidence="17">
    <location>
        <position position="270"/>
    </location>
    <ligand>
        <name>UDP-N-acetyl-alpha-D-glucosamine</name>
        <dbReference type="ChEBI" id="CHEBI:57705"/>
    </ligand>
</feature>
<dbReference type="GO" id="GO:0005737">
    <property type="term" value="C:cytoplasm"/>
    <property type="evidence" value="ECO:0007669"/>
    <property type="project" value="UniProtKB-SubCell"/>
</dbReference>
<dbReference type="CDD" id="cd02540">
    <property type="entry name" value="GT2_GlmU_N_bac"/>
    <property type="match status" value="1"/>
</dbReference>
<dbReference type="InterPro" id="IPR005882">
    <property type="entry name" value="Bifunctional_GlmU"/>
</dbReference>
<dbReference type="RefSeq" id="WP_191828567.1">
    <property type="nucleotide sequence ID" value="NZ_JACYHB010000005.1"/>
</dbReference>
<evidence type="ECO:0000256" key="15">
    <source>
        <dbReference type="ARBA" id="ARBA00048493"/>
    </source>
</evidence>
<keyword evidence="9 17" id="KW-0133">Cell shape</keyword>
<evidence type="ECO:0000256" key="7">
    <source>
        <dbReference type="ARBA" id="ARBA00022737"/>
    </source>
</evidence>
<dbReference type="Gene3D" id="3.90.550.10">
    <property type="entry name" value="Spore Coat Polysaccharide Biosynthesis Protein SpsA, Chain A"/>
    <property type="match status" value="1"/>
</dbReference>
<evidence type="ECO:0000313" key="21">
    <source>
        <dbReference type="Proteomes" id="UP000610846"/>
    </source>
</evidence>
<evidence type="ECO:0000256" key="10">
    <source>
        <dbReference type="ARBA" id="ARBA00022984"/>
    </source>
</evidence>
<dbReference type="EC" id="2.3.1.157" evidence="17"/>
<dbReference type="Pfam" id="PF12804">
    <property type="entry name" value="NTP_transf_3"/>
    <property type="match status" value="1"/>
</dbReference>
<comment type="subcellular location">
    <subcellularLocation>
        <location evidence="17">Cytoplasm</location>
    </subcellularLocation>
</comment>
<sequence>MEEQQGTSDVDTPGTAVPPAAVIVLAAGEGTRMKSSTPKMLHTIGGRSLLGHVLVASRSLDPALLAVVVRHERDRVAEHAQGTDPAVVVVDQDEIPGTGRAVQCAVDALDAKAHARAVVHGVPDGEEGRGLGDGLEGPVVVTAGDTPLLDGGTLAQLLAAHVADGNAVTMLTTTLEDATGYGRVVRDATGDVERIVEHKDASADELEIREINASIYVFDAAVLRRGLGTLGRDNAQGEVYLTDVVAAARAEGGAVRALVSDDPTIVEGVNDRVQLSVLRAEMNRRIVEDWMRAGVTVVDPSTTWVDVDVELARDVTLLPGTQLHGATVVGEGATVGPDTTLTDTEVGPGATVTRTHGTLAVLGAGTSVGPFAYLRPGTVLGAQGKIGTFVETKNAEIGEGSKIPHLSYVGDATIGEHTNVGAASVTVNYDGVHKHRTVIGSHARTGADNMFVAPVTVGDGAYTAAGSVIRRDVPAGALGVSAGSQRNIDGWVERRRAGTAAADAAAHARSKDPQAPAVGTQAQAQLADHSAAATAERPSPPPPGPELEHTLDALRNARQGE</sequence>
<dbReference type="CDD" id="cd03353">
    <property type="entry name" value="LbH_GlmU_C"/>
    <property type="match status" value="1"/>
</dbReference>
<dbReference type="GO" id="GO:0008360">
    <property type="term" value="P:regulation of cell shape"/>
    <property type="evidence" value="ECO:0007669"/>
    <property type="project" value="UniProtKB-KW"/>
</dbReference>
<comment type="caution">
    <text evidence="20">The sequence shown here is derived from an EMBL/GenBank/DDBJ whole genome shotgun (WGS) entry which is preliminary data.</text>
</comment>
<dbReference type="InterPro" id="IPR050065">
    <property type="entry name" value="GlmU-like"/>
</dbReference>
<evidence type="ECO:0000256" key="14">
    <source>
        <dbReference type="ARBA" id="ARBA00048247"/>
    </source>
</evidence>
<evidence type="ECO:0000256" key="8">
    <source>
        <dbReference type="ARBA" id="ARBA00022842"/>
    </source>
</evidence>
<feature type="domain" description="MobA-like NTP transferase" evidence="19">
    <location>
        <begin position="22"/>
        <end position="173"/>
    </location>
</feature>
<feature type="binding site" evidence="17">
    <location>
        <position position="393"/>
    </location>
    <ligand>
        <name>UDP-N-acetyl-alpha-D-glucosamine</name>
        <dbReference type="ChEBI" id="CHEBI:57705"/>
    </ligand>
</feature>
<keyword evidence="7 17" id="KW-0677">Repeat</keyword>
<comment type="pathway">
    <text evidence="17">Nucleotide-sugar biosynthesis; UDP-N-acetyl-alpha-D-glucosamine biosynthesis; N-acetyl-alpha-D-glucosamine 1-phosphate from alpha-D-glucosamine 6-phosphate (route II): step 2/2.</text>
</comment>
<feature type="binding site" evidence="17">
    <location>
        <position position="197"/>
    </location>
    <ligand>
        <name>UDP-N-acetyl-alpha-D-glucosamine</name>
        <dbReference type="ChEBI" id="CHEBI:57705"/>
    </ligand>
</feature>
<evidence type="ECO:0000256" key="17">
    <source>
        <dbReference type="HAMAP-Rule" id="MF_01631"/>
    </source>
</evidence>
<feature type="active site" description="Proton acceptor" evidence="17">
    <location>
        <position position="405"/>
    </location>
</feature>
<keyword evidence="11 17" id="KW-0511">Multifunctional enzyme</keyword>
<dbReference type="InterPro" id="IPR025877">
    <property type="entry name" value="MobA-like_NTP_Trfase"/>
</dbReference>
<keyword evidence="10 17" id="KW-0573">Peptidoglycan synthesis</keyword>
<accession>A0A927G8T3</accession>
<feature type="binding site" evidence="17">
    <location>
        <begin position="25"/>
        <end position="28"/>
    </location>
    <ligand>
        <name>UDP-N-acetyl-alpha-D-glucosamine</name>
        <dbReference type="ChEBI" id="CHEBI:57705"/>
    </ligand>
</feature>
<feature type="region of interest" description="Pyrophosphorylase" evidence="17">
    <location>
        <begin position="1"/>
        <end position="272"/>
    </location>
</feature>
<evidence type="ECO:0000256" key="4">
    <source>
        <dbReference type="ARBA" id="ARBA00022679"/>
    </source>
</evidence>
<comment type="pathway">
    <text evidence="17">Bacterial outer membrane biogenesis; LPS lipid A biosynthesis.</text>
</comment>
<dbReference type="NCBIfam" id="TIGR01173">
    <property type="entry name" value="glmU"/>
    <property type="match status" value="1"/>
</dbReference>
<reference evidence="20" key="1">
    <citation type="journal article" date="2018" name="Curr. Microbiol.">
        <title>Cellulosimicrobium arenosum sp. nov., Isolated from Marine Sediment Sand.</title>
        <authorList>
            <person name="Oh M."/>
            <person name="Kim J.H."/>
            <person name="Yoon J.H."/>
            <person name="Schumann P."/>
            <person name="Kim W."/>
        </authorList>
    </citation>
    <scope>NUCLEOTIDE SEQUENCE</scope>
    <source>
        <strain evidence="20">KCTC 49039</strain>
    </source>
</reference>
<feature type="binding site" evidence="17">
    <location>
        <position position="408"/>
    </location>
    <ligand>
        <name>UDP-N-acetyl-alpha-D-glucosamine</name>
        <dbReference type="ChEBI" id="CHEBI:57705"/>
    </ligand>
</feature>
<dbReference type="PANTHER" id="PTHR43584:SF3">
    <property type="entry name" value="BIFUNCTIONAL PROTEIN GLMU"/>
    <property type="match status" value="1"/>
</dbReference>
<dbReference type="GO" id="GO:0000902">
    <property type="term" value="P:cell morphogenesis"/>
    <property type="evidence" value="ECO:0007669"/>
    <property type="project" value="UniProtKB-UniRule"/>
</dbReference>
<dbReference type="HAMAP" id="MF_01631">
    <property type="entry name" value="GlmU"/>
    <property type="match status" value="1"/>
</dbReference>
<comment type="catalytic activity">
    <reaction evidence="15 17">
        <text>N-acetyl-alpha-D-glucosamine 1-phosphate + UTP + H(+) = UDP-N-acetyl-alpha-D-glucosamine + diphosphate</text>
        <dbReference type="Rhea" id="RHEA:13509"/>
        <dbReference type="ChEBI" id="CHEBI:15378"/>
        <dbReference type="ChEBI" id="CHEBI:33019"/>
        <dbReference type="ChEBI" id="CHEBI:46398"/>
        <dbReference type="ChEBI" id="CHEBI:57705"/>
        <dbReference type="ChEBI" id="CHEBI:57776"/>
        <dbReference type="EC" id="2.7.7.23"/>
    </reaction>
</comment>
<feature type="region of interest" description="Linker" evidence="17">
    <location>
        <begin position="273"/>
        <end position="293"/>
    </location>
</feature>
<dbReference type="GO" id="GO:0071555">
    <property type="term" value="P:cell wall organization"/>
    <property type="evidence" value="ECO:0007669"/>
    <property type="project" value="UniProtKB-KW"/>
</dbReference>
<dbReference type="AlphaFoldDB" id="A0A927G8T3"/>
<dbReference type="GO" id="GO:0019134">
    <property type="term" value="F:glucosamine-1-phosphate N-acetyltransferase activity"/>
    <property type="evidence" value="ECO:0007669"/>
    <property type="project" value="UniProtKB-UniRule"/>
</dbReference>
<feature type="binding site" evidence="17">
    <location>
        <position position="92"/>
    </location>
    <ligand>
        <name>UDP-N-acetyl-alpha-D-glucosamine</name>
        <dbReference type="ChEBI" id="CHEBI:57705"/>
    </ligand>
</feature>
<evidence type="ECO:0000256" key="2">
    <source>
        <dbReference type="ARBA" id="ARBA00007947"/>
    </source>
</evidence>
<dbReference type="InterPro" id="IPR038009">
    <property type="entry name" value="GlmU_C_LbH"/>
</dbReference>
<dbReference type="GO" id="GO:0009252">
    <property type="term" value="P:peptidoglycan biosynthetic process"/>
    <property type="evidence" value="ECO:0007669"/>
    <property type="project" value="UniProtKB-UniRule"/>
</dbReference>
<dbReference type="SUPFAM" id="SSF53448">
    <property type="entry name" value="Nucleotide-diphospho-sugar transferases"/>
    <property type="match status" value="1"/>
</dbReference>
<comment type="caution">
    <text evidence="17">Lacks conserved residue(s) required for the propagation of feature annotation.</text>
</comment>
<keyword evidence="4 17" id="KW-0808">Transferase</keyword>
<feature type="binding site" evidence="17">
    <location>
        <position position="419"/>
    </location>
    <ligand>
        <name>UDP-N-acetyl-alpha-D-glucosamine</name>
        <dbReference type="ChEBI" id="CHEBI:57705"/>
    </ligand>
</feature>
<keyword evidence="21" id="KW-1185">Reference proteome</keyword>
<evidence type="ECO:0000256" key="18">
    <source>
        <dbReference type="SAM" id="MobiDB-lite"/>
    </source>
</evidence>
<evidence type="ECO:0000256" key="3">
    <source>
        <dbReference type="ARBA" id="ARBA00022490"/>
    </source>
</evidence>
<feature type="binding site" evidence="17">
    <location>
        <position position="270"/>
    </location>
    <ligand>
        <name>Mg(2+)</name>
        <dbReference type="ChEBI" id="CHEBI:18420"/>
    </ligand>
</feature>